<keyword evidence="1" id="KW-0472">Membrane</keyword>
<dbReference type="InterPro" id="IPR009781">
    <property type="entry name" value="DUF1345"/>
</dbReference>
<feature type="transmembrane region" description="Helical" evidence="1">
    <location>
        <begin position="185"/>
        <end position="207"/>
    </location>
</feature>
<feature type="transmembrane region" description="Helical" evidence="1">
    <location>
        <begin position="108"/>
        <end position="128"/>
    </location>
</feature>
<feature type="transmembrane region" description="Helical" evidence="1">
    <location>
        <begin position="9"/>
        <end position="29"/>
    </location>
</feature>
<dbReference type="EMBL" id="JAAGBB010000014">
    <property type="protein sequence ID" value="MBR0665333.1"/>
    <property type="molecule type" value="Genomic_DNA"/>
</dbReference>
<dbReference type="PROSITE" id="PS51257">
    <property type="entry name" value="PROKAR_LIPOPROTEIN"/>
    <property type="match status" value="1"/>
</dbReference>
<name>A0ABS5EYM7_9PROT</name>
<keyword evidence="1" id="KW-0812">Transmembrane</keyword>
<comment type="caution">
    <text evidence="2">The sequence shown here is derived from an EMBL/GenBank/DDBJ whole genome shotgun (WGS) entry which is preliminary data.</text>
</comment>
<feature type="transmembrane region" description="Helical" evidence="1">
    <location>
        <begin position="76"/>
        <end position="96"/>
    </location>
</feature>
<organism evidence="2 3">
    <name type="scientific">Plastoroseomonas hellenica</name>
    <dbReference type="NCBI Taxonomy" id="2687306"/>
    <lineage>
        <taxon>Bacteria</taxon>
        <taxon>Pseudomonadati</taxon>
        <taxon>Pseudomonadota</taxon>
        <taxon>Alphaproteobacteria</taxon>
        <taxon>Acetobacterales</taxon>
        <taxon>Acetobacteraceae</taxon>
        <taxon>Plastoroseomonas</taxon>
    </lineage>
</organism>
<protein>
    <submittedName>
        <fullName evidence="2">DUF1345 domain-containing protein</fullName>
    </submittedName>
</protein>
<keyword evidence="3" id="KW-1185">Reference proteome</keyword>
<keyword evidence="1" id="KW-1133">Transmembrane helix</keyword>
<sequence>MLRGLRHRPLLLAAVGTGLACGGLLWVTGVRVPTAVLLGWCVTVLTHAVPTTMSALRATPAAIRRRAELLDEGETAVLLTSLGAAGASLVAVFWHLASADGEASPAHVALAIAAIALSWGYVHLLFAIRYAHEYWRAGGGLDLPGGGKPDFPDFLYIAFTIGMTFQTSDTGLATRVMRRLALGHALVSFVFNMIILAAAVNIAAGLVH</sequence>
<dbReference type="RefSeq" id="WP_211853001.1">
    <property type="nucleotide sequence ID" value="NZ_JAAGBB010000014.1"/>
</dbReference>
<evidence type="ECO:0000256" key="1">
    <source>
        <dbReference type="SAM" id="Phobius"/>
    </source>
</evidence>
<gene>
    <name evidence="2" type="ORF">GXW71_13295</name>
</gene>
<evidence type="ECO:0000313" key="3">
    <source>
        <dbReference type="Proteomes" id="UP001196870"/>
    </source>
</evidence>
<feature type="transmembrane region" description="Helical" evidence="1">
    <location>
        <begin position="35"/>
        <end position="56"/>
    </location>
</feature>
<evidence type="ECO:0000313" key="2">
    <source>
        <dbReference type="EMBL" id="MBR0665333.1"/>
    </source>
</evidence>
<dbReference type="Proteomes" id="UP001196870">
    <property type="component" value="Unassembled WGS sequence"/>
</dbReference>
<proteinExistence type="predicted"/>
<reference evidence="3" key="1">
    <citation type="journal article" date="2021" name="Syst. Appl. Microbiol.">
        <title>Roseomonas hellenica sp. nov., isolated from roots of wild-growing Alkanna tinctoria.</title>
        <authorList>
            <person name="Rat A."/>
            <person name="Naranjo H.D."/>
            <person name="Lebbe L."/>
            <person name="Cnockaert M."/>
            <person name="Krigas N."/>
            <person name="Grigoriadou K."/>
            <person name="Maloupa E."/>
            <person name="Willems A."/>
        </authorList>
    </citation>
    <scope>NUCLEOTIDE SEQUENCE [LARGE SCALE GENOMIC DNA]</scope>
    <source>
        <strain evidence="3">LMG 31523</strain>
    </source>
</reference>
<dbReference type="Pfam" id="PF07077">
    <property type="entry name" value="DUF1345"/>
    <property type="match status" value="1"/>
</dbReference>
<accession>A0ABS5EYM7</accession>